<dbReference type="EMBL" id="JACXIZ010000009">
    <property type="protein sequence ID" value="MBD2844209.1"/>
    <property type="molecule type" value="Genomic_DNA"/>
</dbReference>
<dbReference type="AlphaFoldDB" id="A0A927BRH7"/>
<name>A0A927BRH7_9BACL</name>
<evidence type="ECO:0000313" key="2">
    <source>
        <dbReference type="Proteomes" id="UP000621560"/>
    </source>
</evidence>
<gene>
    <name evidence="1" type="ORF">IDH44_03330</name>
</gene>
<dbReference type="Pfam" id="PF14345">
    <property type="entry name" value="GDYXXLXY"/>
    <property type="match status" value="1"/>
</dbReference>
<dbReference type="Proteomes" id="UP000621560">
    <property type="component" value="Unassembled WGS sequence"/>
</dbReference>
<comment type="caution">
    <text evidence="1">The sequence shown here is derived from an EMBL/GenBank/DDBJ whole genome shotgun (WGS) entry which is preliminary data.</text>
</comment>
<organism evidence="1 2">
    <name type="scientific">Paenibacillus sabuli</name>
    <dbReference type="NCBI Taxonomy" id="2772509"/>
    <lineage>
        <taxon>Bacteria</taxon>
        <taxon>Bacillati</taxon>
        <taxon>Bacillota</taxon>
        <taxon>Bacilli</taxon>
        <taxon>Bacillales</taxon>
        <taxon>Paenibacillaceae</taxon>
        <taxon>Paenibacillus</taxon>
    </lineage>
</organism>
<protein>
    <submittedName>
        <fullName evidence="1">GDYXXLXY domain-containing protein</fullName>
    </submittedName>
</protein>
<sequence length="178" mass="19744">MIRSKGRRWIVWAAVGLQLLALVLLAASNAAVERYGTEIRLETAPVDPRDLFYGDYVTLSYEISTLPQSMWRGDTPPKTNERAYVLLRERGEGDGVFEAVGVYRGRPSAGAGEAVLPARLDYIWGDQLQLEYGLERYYVPEGTGKALEERADSLLVAVKLAPWGQVKLSGLVEDKAQD</sequence>
<keyword evidence="2" id="KW-1185">Reference proteome</keyword>
<dbReference type="InterPro" id="IPR025833">
    <property type="entry name" value="GDYXXLXY"/>
</dbReference>
<proteinExistence type="predicted"/>
<reference evidence="1" key="1">
    <citation type="submission" date="2020-09" db="EMBL/GenBank/DDBJ databases">
        <title>A novel bacterium of genus Paenibacillus, isolated from South China Sea.</title>
        <authorList>
            <person name="Huang H."/>
            <person name="Mo K."/>
            <person name="Hu Y."/>
        </authorList>
    </citation>
    <scope>NUCLEOTIDE SEQUENCE</scope>
    <source>
        <strain evidence="1">IB182496</strain>
    </source>
</reference>
<evidence type="ECO:0000313" key="1">
    <source>
        <dbReference type="EMBL" id="MBD2844209.1"/>
    </source>
</evidence>
<dbReference type="RefSeq" id="WP_190914692.1">
    <property type="nucleotide sequence ID" value="NZ_JACXIZ010000009.1"/>
</dbReference>
<accession>A0A927BRH7</accession>